<evidence type="ECO:0000313" key="8">
    <source>
        <dbReference type="EMBL" id="KAA1260266.1"/>
    </source>
</evidence>
<dbReference type="Pfam" id="PF04029">
    <property type="entry name" value="2-ph_phosp"/>
    <property type="match status" value="1"/>
</dbReference>
<comment type="cofactor">
    <cofactor evidence="1">
        <name>Mg(2+)</name>
        <dbReference type="ChEBI" id="CHEBI:18420"/>
    </cofactor>
</comment>
<comment type="similarity">
    <text evidence="2">Belongs to the ComB family.</text>
</comment>
<comment type="caution">
    <text evidence="8">The sequence shown here is derived from an EMBL/GenBank/DDBJ whole genome shotgun (WGS) entry which is preliminary data.</text>
</comment>
<comment type="catalytic activity">
    <reaction evidence="7">
        <text>(2R)-O-phospho-3-sulfolactate + H2O = (2R)-3-sulfolactate + phosphate</text>
        <dbReference type="Rhea" id="RHEA:23416"/>
        <dbReference type="ChEBI" id="CHEBI:15377"/>
        <dbReference type="ChEBI" id="CHEBI:15597"/>
        <dbReference type="ChEBI" id="CHEBI:43474"/>
        <dbReference type="ChEBI" id="CHEBI:58738"/>
        <dbReference type="EC" id="3.1.3.71"/>
    </reaction>
</comment>
<evidence type="ECO:0000256" key="6">
    <source>
        <dbReference type="ARBA" id="ARBA00022842"/>
    </source>
</evidence>
<keyword evidence="5 8" id="KW-0378">Hydrolase</keyword>
<evidence type="ECO:0000256" key="1">
    <source>
        <dbReference type="ARBA" id="ARBA00001946"/>
    </source>
</evidence>
<dbReference type="GO" id="GO:0050545">
    <property type="term" value="F:sulfopyruvate decarboxylase activity"/>
    <property type="evidence" value="ECO:0007669"/>
    <property type="project" value="TreeGrafter"/>
</dbReference>
<dbReference type="Gene3D" id="3.90.1560.10">
    <property type="entry name" value="ComB-like"/>
    <property type="match status" value="1"/>
</dbReference>
<dbReference type="AlphaFoldDB" id="A0A5B1CI79"/>
<dbReference type="EMBL" id="VRLW01000001">
    <property type="protein sequence ID" value="KAA1260266.1"/>
    <property type="molecule type" value="Genomic_DNA"/>
</dbReference>
<keyword evidence="6" id="KW-0460">Magnesium</keyword>
<sequence>MQITTSLSPHDPLPSLSVDVAIVIDVLRATTVMTTAMASGANQITTVAEISEAFAIAQNAQTRPLLCGERHCKPIDGFDFGNSPSDYVRSTVGDRNLVLTTTNGTQAIVRNESARQMLAVSFLNLSATAMEVAHANTVHLVCAGTNGSISGEDVLLAGAVVEKLMSKQPSAQACDSSRIAQAFWNNNPKRMPLEDRLRESLGARNLIRLGMTSDIGLCAAVDQASVIVRRVRRVPATFVGEMIR</sequence>
<evidence type="ECO:0000313" key="9">
    <source>
        <dbReference type="Proteomes" id="UP000322699"/>
    </source>
</evidence>
<dbReference type="PANTHER" id="PTHR37311:SF1">
    <property type="entry name" value="2-PHOSPHOSULFOLACTATE PHOSPHATASE-RELATED"/>
    <property type="match status" value="1"/>
</dbReference>
<evidence type="ECO:0000256" key="5">
    <source>
        <dbReference type="ARBA" id="ARBA00022801"/>
    </source>
</evidence>
<dbReference type="InterPro" id="IPR005238">
    <property type="entry name" value="ComB-like"/>
</dbReference>
<proteinExistence type="inferred from homology"/>
<evidence type="ECO:0000256" key="4">
    <source>
        <dbReference type="ARBA" id="ARBA00021948"/>
    </source>
</evidence>
<dbReference type="FunFam" id="3.90.1560.10:FF:000001">
    <property type="entry name" value="Probable 2-phosphosulfolactate phosphatase"/>
    <property type="match status" value="1"/>
</dbReference>
<organism evidence="8 9">
    <name type="scientific">Rubripirellula obstinata</name>
    <dbReference type="NCBI Taxonomy" id="406547"/>
    <lineage>
        <taxon>Bacteria</taxon>
        <taxon>Pseudomonadati</taxon>
        <taxon>Planctomycetota</taxon>
        <taxon>Planctomycetia</taxon>
        <taxon>Pirellulales</taxon>
        <taxon>Pirellulaceae</taxon>
        <taxon>Rubripirellula</taxon>
    </lineage>
</organism>
<protein>
    <recommendedName>
        <fullName evidence="4">Probable 2-phosphosulfolactate phosphatase</fullName>
        <ecNumber evidence="3">3.1.3.71</ecNumber>
    </recommendedName>
</protein>
<dbReference type="InterPro" id="IPR036702">
    <property type="entry name" value="ComB-like_sf"/>
</dbReference>
<dbReference type="SUPFAM" id="SSF142823">
    <property type="entry name" value="ComB-like"/>
    <property type="match status" value="1"/>
</dbReference>
<dbReference type="GO" id="GO:0000287">
    <property type="term" value="F:magnesium ion binding"/>
    <property type="evidence" value="ECO:0007669"/>
    <property type="project" value="InterPro"/>
</dbReference>
<dbReference type="PANTHER" id="PTHR37311">
    <property type="entry name" value="2-PHOSPHOSULFOLACTATE PHOSPHATASE-RELATED"/>
    <property type="match status" value="1"/>
</dbReference>
<keyword evidence="9" id="KW-1185">Reference proteome</keyword>
<dbReference type="Proteomes" id="UP000322699">
    <property type="component" value="Unassembled WGS sequence"/>
</dbReference>
<evidence type="ECO:0000256" key="7">
    <source>
        <dbReference type="ARBA" id="ARBA00033711"/>
    </source>
</evidence>
<evidence type="ECO:0000256" key="3">
    <source>
        <dbReference type="ARBA" id="ARBA00012953"/>
    </source>
</evidence>
<evidence type="ECO:0000256" key="2">
    <source>
        <dbReference type="ARBA" id="ARBA00009997"/>
    </source>
</evidence>
<accession>A0A5B1CI79</accession>
<dbReference type="EC" id="3.1.3.71" evidence="3"/>
<reference evidence="8 9" key="1">
    <citation type="submission" date="2019-08" db="EMBL/GenBank/DDBJ databases">
        <title>Deep-cultivation of Planctomycetes and their phenomic and genomic characterization uncovers novel biology.</title>
        <authorList>
            <person name="Wiegand S."/>
            <person name="Jogler M."/>
            <person name="Boedeker C."/>
            <person name="Pinto D."/>
            <person name="Vollmers J."/>
            <person name="Rivas-Marin E."/>
            <person name="Kohn T."/>
            <person name="Peeters S.H."/>
            <person name="Heuer A."/>
            <person name="Rast P."/>
            <person name="Oberbeckmann S."/>
            <person name="Bunk B."/>
            <person name="Jeske O."/>
            <person name="Meyerdierks A."/>
            <person name="Storesund J.E."/>
            <person name="Kallscheuer N."/>
            <person name="Luecker S."/>
            <person name="Lage O.M."/>
            <person name="Pohl T."/>
            <person name="Merkel B.J."/>
            <person name="Hornburger P."/>
            <person name="Mueller R.-W."/>
            <person name="Bruemmer F."/>
            <person name="Labrenz M."/>
            <person name="Spormann A.M."/>
            <person name="Op Den Camp H."/>
            <person name="Overmann J."/>
            <person name="Amann R."/>
            <person name="Jetten M.S.M."/>
            <person name="Mascher T."/>
            <person name="Medema M.H."/>
            <person name="Devos D.P."/>
            <person name="Kaster A.-K."/>
            <person name="Ovreas L."/>
            <person name="Rohde M."/>
            <person name="Galperin M.Y."/>
            <person name="Jogler C."/>
        </authorList>
    </citation>
    <scope>NUCLEOTIDE SEQUENCE [LARGE SCALE GENOMIC DNA]</scope>
    <source>
        <strain evidence="8 9">LF1</strain>
    </source>
</reference>
<gene>
    <name evidence="8" type="primary">comB</name>
    <name evidence="8" type="ORF">LF1_28050</name>
</gene>
<dbReference type="GO" id="GO:0050532">
    <property type="term" value="F:2-phosphosulfolactate phosphatase activity"/>
    <property type="evidence" value="ECO:0007669"/>
    <property type="project" value="UniProtKB-EC"/>
</dbReference>
<dbReference type="RefSeq" id="WP_068260784.1">
    <property type="nucleotide sequence ID" value="NZ_LWSK01000019.1"/>
</dbReference>
<name>A0A5B1CI79_9BACT</name>